<feature type="site" description="Interaction with substrate rRNA" evidence="1">
    <location>
        <position position="4"/>
    </location>
</feature>
<keyword evidence="1" id="KW-0698">rRNA processing</keyword>
<keyword evidence="1" id="KW-0694">RNA-binding</keyword>
<dbReference type="EC" id="2.1.1.266" evidence="1"/>
<dbReference type="GO" id="GO:0070475">
    <property type="term" value="P:rRNA base methylation"/>
    <property type="evidence" value="ECO:0007669"/>
    <property type="project" value="UniProtKB-UniRule"/>
</dbReference>
<evidence type="ECO:0000313" key="2">
    <source>
        <dbReference type="EMBL" id="OSM00044.1"/>
    </source>
</evidence>
<dbReference type="GO" id="GO:0005829">
    <property type="term" value="C:cytosol"/>
    <property type="evidence" value="ECO:0007669"/>
    <property type="project" value="TreeGrafter"/>
</dbReference>
<comment type="catalytic activity">
    <reaction evidence="1">
        <text>adenosine(2030) in 23S rRNA + S-adenosyl-L-methionine = N(6)-methyladenosine(2030) in 23S rRNA + S-adenosyl-L-homocysteine + H(+)</text>
        <dbReference type="Rhea" id="RHEA:43736"/>
        <dbReference type="Rhea" id="RHEA-COMP:10668"/>
        <dbReference type="Rhea" id="RHEA-COMP:10669"/>
        <dbReference type="ChEBI" id="CHEBI:15378"/>
        <dbReference type="ChEBI" id="CHEBI:57856"/>
        <dbReference type="ChEBI" id="CHEBI:59789"/>
        <dbReference type="ChEBI" id="CHEBI:74411"/>
        <dbReference type="ChEBI" id="CHEBI:74449"/>
        <dbReference type="EC" id="2.1.1.266"/>
    </reaction>
</comment>
<dbReference type="PANTHER" id="PTHR37426:SF1">
    <property type="entry name" value="RIBOSOMAL RNA LARGE SUBUNIT METHYLTRANSFERASE J"/>
    <property type="match status" value="1"/>
</dbReference>
<dbReference type="Pfam" id="PF04378">
    <property type="entry name" value="RsmJ"/>
    <property type="match status" value="1"/>
</dbReference>
<feature type="binding site" evidence="1">
    <location>
        <position position="42"/>
    </location>
    <ligand>
        <name>S-adenosyl-L-methionine</name>
        <dbReference type="ChEBI" id="CHEBI:59789"/>
    </ligand>
</feature>
<dbReference type="EMBL" id="LVJN01000021">
    <property type="protein sequence ID" value="OSM00044.1"/>
    <property type="molecule type" value="Genomic_DNA"/>
</dbReference>
<dbReference type="Gene3D" id="3.40.50.150">
    <property type="entry name" value="Vaccinia Virus protein VP39"/>
    <property type="match status" value="1"/>
</dbReference>
<organism evidence="2 3">
    <name type="scientific">Magnetofaba australis IT-1</name>
    <dbReference type="NCBI Taxonomy" id="1434232"/>
    <lineage>
        <taxon>Bacteria</taxon>
        <taxon>Pseudomonadati</taxon>
        <taxon>Pseudomonadota</taxon>
        <taxon>Magnetococcia</taxon>
        <taxon>Magnetococcales</taxon>
        <taxon>Magnetococcaceae</taxon>
        <taxon>Magnetofaba</taxon>
    </lineage>
</organism>
<protein>
    <recommendedName>
        <fullName evidence="1">Ribosomal RNA large subunit methyltransferase J</fullName>
        <ecNumber evidence="1">2.1.1.266</ecNumber>
    </recommendedName>
    <alternativeName>
        <fullName evidence="1">23S rRNA (adenine(2030)-N6)-methyltransferase</fullName>
    </alternativeName>
    <alternativeName>
        <fullName evidence="1">23S rRNA m6A2030 methyltransferase</fullName>
    </alternativeName>
</protein>
<keyword evidence="1" id="KW-0489">Methyltransferase</keyword>
<dbReference type="AlphaFoldDB" id="A0A1Y2JZT3"/>
<accession>A0A1Y2JZT3</accession>
<dbReference type="InterPro" id="IPR007473">
    <property type="entry name" value="RlmJ"/>
</dbReference>
<reference evidence="2 3" key="1">
    <citation type="journal article" date="2016" name="BMC Genomics">
        <title>Combined genomic and structural analyses of a cultured magnetotactic bacterium reveals its niche adaptation to a dynamic environment.</title>
        <authorList>
            <person name="Araujo A.C."/>
            <person name="Morillo V."/>
            <person name="Cypriano J."/>
            <person name="Teixeira L.C."/>
            <person name="Leao P."/>
            <person name="Lyra S."/>
            <person name="Almeida L.G."/>
            <person name="Bazylinski D.A."/>
            <person name="Vasconcellos A.T."/>
            <person name="Abreu F."/>
            <person name="Lins U."/>
        </authorList>
    </citation>
    <scope>NUCLEOTIDE SEQUENCE [LARGE SCALE GENOMIC DNA]</scope>
    <source>
        <strain evidence="2 3">IT-1</strain>
    </source>
</reference>
<comment type="caution">
    <text evidence="2">The sequence shown here is derived from an EMBL/GenBank/DDBJ whole genome shotgun (WGS) entry which is preliminary data.</text>
</comment>
<name>A0A1Y2JZT3_9PROT</name>
<dbReference type="HAMAP" id="MF_00934">
    <property type="entry name" value="23SrRNA_methyltr_J"/>
    <property type="match status" value="1"/>
</dbReference>
<feature type="binding site" evidence="1">
    <location>
        <position position="99"/>
    </location>
    <ligand>
        <name>S-adenosyl-L-methionine</name>
        <dbReference type="ChEBI" id="CHEBI:59789"/>
    </ligand>
</feature>
<comment type="subunit">
    <text evidence="1">Monomer.</text>
</comment>
<dbReference type="GO" id="GO:0003723">
    <property type="term" value="F:RNA binding"/>
    <property type="evidence" value="ECO:0007669"/>
    <property type="project" value="UniProtKB-UniRule"/>
</dbReference>
<dbReference type="PANTHER" id="PTHR37426">
    <property type="entry name" value="RIBOSOMAL RNA LARGE SUBUNIT METHYLTRANSFERASE J"/>
    <property type="match status" value="1"/>
</dbReference>
<dbReference type="OrthoDB" id="9791274at2"/>
<feature type="binding site" evidence="1">
    <location>
        <position position="162"/>
    </location>
    <ligand>
        <name>S-adenosyl-L-methionine</name>
        <dbReference type="ChEBI" id="CHEBI:59789"/>
    </ligand>
</feature>
<dbReference type="InterPro" id="IPR029063">
    <property type="entry name" value="SAM-dependent_MTases_sf"/>
</dbReference>
<feature type="active site" description="Proton acceptor" evidence="1">
    <location>
        <position position="162"/>
    </location>
</feature>
<sequence length="261" mass="28761">MLSYQHAYHAGSPADVHKHAMLAEILTLLTQKDRPISYLESHAGRGLYDLSGPEASKTGEAAAGIVAMTAAGRIPAEHPYARALSAISQRHGSHAYPGSPLIARTLLRATDTLHLMELHPGEHSALLRHLRAAGVAIHRRDGLQGAMALIPPTPRRGLLMIDPPYEESFEFRRVADVVVRARRKWPEGVVMVWYPILNNGTHEELMERLNLPEAEPEALVSEVIFPVPEGRRMIGSGVAVLKPPYGLPERVMAIAKWFERA</sequence>
<keyword evidence="1" id="KW-0949">S-adenosyl-L-methionine</keyword>
<comment type="function">
    <text evidence="1">Specifically methylates the adenine in position 2030 of 23S rRNA.</text>
</comment>
<keyword evidence="3" id="KW-1185">Reference proteome</keyword>
<feature type="binding site" evidence="1">
    <location>
        <begin position="141"/>
        <end position="142"/>
    </location>
    <ligand>
        <name>S-adenosyl-L-methionine</name>
        <dbReference type="ChEBI" id="CHEBI:59789"/>
    </ligand>
</feature>
<proteinExistence type="inferred from homology"/>
<dbReference type="Proteomes" id="UP000194003">
    <property type="component" value="Unassembled WGS sequence"/>
</dbReference>
<feature type="binding site" evidence="1">
    <location>
        <position position="117"/>
    </location>
    <ligand>
        <name>S-adenosyl-L-methionine</name>
        <dbReference type="ChEBI" id="CHEBI:59789"/>
    </ligand>
</feature>
<dbReference type="GO" id="GO:0036307">
    <property type="term" value="F:23S rRNA (adenine(2030)-N(6))-methyltransferase activity"/>
    <property type="evidence" value="ECO:0007669"/>
    <property type="project" value="UniProtKB-UniRule"/>
</dbReference>
<feature type="binding site" evidence="1">
    <location>
        <position position="19"/>
    </location>
    <ligand>
        <name>S-adenosyl-L-methionine</name>
        <dbReference type="ChEBI" id="CHEBI:59789"/>
    </ligand>
</feature>
<keyword evidence="1" id="KW-0808">Transferase</keyword>
<gene>
    <name evidence="1" type="primary">rlmJ</name>
    <name evidence="2" type="ORF">MAIT1_00453</name>
</gene>
<comment type="similarity">
    <text evidence="1">Belongs to the RlmJ family.</text>
</comment>
<dbReference type="SUPFAM" id="SSF53335">
    <property type="entry name" value="S-adenosyl-L-methionine-dependent methyltransferases"/>
    <property type="match status" value="1"/>
</dbReference>
<evidence type="ECO:0000256" key="1">
    <source>
        <dbReference type="HAMAP-Rule" id="MF_00934"/>
    </source>
</evidence>
<evidence type="ECO:0000313" key="3">
    <source>
        <dbReference type="Proteomes" id="UP000194003"/>
    </source>
</evidence>